<evidence type="ECO:0000313" key="3">
    <source>
        <dbReference type="EMBL" id="GAQ47064.1"/>
    </source>
</evidence>
<keyword evidence="2" id="KW-1133">Transmembrane helix</keyword>
<dbReference type="PANTHER" id="PTHR35896:SF3">
    <property type="entry name" value="MAJOR FACILITATOR SUPERFAMILY TRANSPORTER"/>
    <property type="match status" value="1"/>
</dbReference>
<feature type="transmembrane region" description="Helical" evidence="2">
    <location>
        <begin position="39"/>
        <end position="61"/>
    </location>
</feature>
<dbReference type="AlphaFoldDB" id="A0A100ITI8"/>
<sequence length="273" mass="30277">MSYTLLKEEEEAGITATQDIRCPPTYTREASRTRALSKIVALTLLVVAASFLGGLFALLGYRVPTFAIPSSSSSSSSSSSPSPTTPFLSKSTPHSITELQCGTSPAEARSLGCVLDLLAMSWVRPACYDKELTEEFLAVRNWTWTTDPWGKHNLSMSEVLDGDWEYVYVDHWYHVTHCAFLWRRMARAVHAGNLGMLDSYTAAYDHIEHCGNRLVANTGVELVGVPAILKYPSCGPGSLGQEPPAYWIYEGEVQYNTKKQEGLFADHMKMEHE</sequence>
<dbReference type="VEuPathDB" id="FungiDB:ATCC64974_41700"/>
<comment type="caution">
    <text evidence="3">The sequence shown here is derived from an EMBL/GenBank/DDBJ whole genome shotgun (WGS) entry which is preliminary data.</text>
</comment>
<protein>
    <submittedName>
        <fullName evidence="3">Uncharacterized protein</fullName>
    </submittedName>
</protein>
<dbReference type="EMBL" id="BCMY01000024">
    <property type="protein sequence ID" value="GAQ47064.1"/>
    <property type="molecule type" value="Genomic_DNA"/>
</dbReference>
<accession>A0A100ITI8</accession>
<dbReference type="OMA" id="HITHCIY"/>
<dbReference type="VEuPathDB" id="FungiDB:ASPNIDRAFT2_1172098"/>
<feature type="region of interest" description="Disordered" evidence="1">
    <location>
        <begin position="70"/>
        <end position="92"/>
    </location>
</feature>
<organism evidence="3 4">
    <name type="scientific">Aspergillus niger</name>
    <dbReference type="NCBI Taxonomy" id="5061"/>
    <lineage>
        <taxon>Eukaryota</taxon>
        <taxon>Fungi</taxon>
        <taxon>Dikarya</taxon>
        <taxon>Ascomycota</taxon>
        <taxon>Pezizomycotina</taxon>
        <taxon>Eurotiomycetes</taxon>
        <taxon>Eurotiomycetidae</taxon>
        <taxon>Eurotiales</taxon>
        <taxon>Aspergillaceae</taxon>
        <taxon>Aspergillus</taxon>
        <taxon>Aspergillus subgen. Circumdati</taxon>
    </lineage>
</organism>
<dbReference type="Proteomes" id="UP000068243">
    <property type="component" value="Unassembled WGS sequence"/>
</dbReference>
<dbReference type="VEuPathDB" id="FungiDB:M747DRAFT_287214"/>
<dbReference type="InterPro" id="IPR053008">
    <property type="entry name" value="Phomopsin_biosynth_assoc"/>
</dbReference>
<dbReference type="OrthoDB" id="3501153at2759"/>
<keyword evidence="2" id="KW-0812">Transmembrane</keyword>
<reference evidence="4" key="1">
    <citation type="journal article" date="2016" name="Genome Announc.">
        <title>Draft genome sequence of Aspergillus niger strain An76.</title>
        <authorList>
            <person name="Gong W."/>
            <person name="Cheng Z."/>
            <person name="Zhang H."/>
            <person name="Liu L."/>
            <person name="Gao P."/>
            <person name="Wang L."/>
        </authorList>
    </citation>
    <scope>NUCLEOTIDE SEQUENCE [LARGE SCALE GENOMIC DNA]</scope>
    <source>
        <strain evidence="4">An76</strain>
    </source>
</reference>
<dbReference type="VEuPathDB" id="FungiDB:An06g02140"/>
<evidence type="ECO:0000256" key="2">
    <source>
        <dbReference type="SAM" id="Phobius"/>
    </source>
</evidence>
<gene>
    <name evidence="3" type="ORF">ABL_09725</name>
</gene>
<evidence type="ECO:0000313" key="4">
    <source>
        <dbReference type="Proteomes" id="UP000068243"/>
    </source>
</evidence>
<dbReference type="PANTHER" id="PTHR35896">
    <property type="entry name" value="IG-LIKE DOMAIN-CONTAINING PROTEIN"/>
    <property type="match status" value="1"/>
</dbReference>
<proteinExistence type="predicted"/>
<keyword evidence="2" id="KW-0472">Membrane</keyword>
<evidence type="ECO:0000256" key="1">
    <source>
        <dbReference type="SAM" id="MobiDB-lite"/>
    </source>
</evidence>
<name>A0A100ITI8_ASPNG</name>